<evidence type="ECO:0000256" key="4">
    <source>
        <dbReference type="ARBA" id="ARBA00037918"/>
    </source>
</evidence>
<keyword evidence="1 8" id="KW-0479">Metal-binding</keyword>
<dbReference type="GeneID" id="98394018"/>
<reference evidence="11 12" key="1">
    <citation type="submission" date="2017-12" db="EMBL/GenBank/DDBJ databases">
        <authorList>
            <person name="Hurst M.R.H."/>
        </authorList>
    </citation>
    <scope>NUCLEOTIDE SEQUENCE [LARGE SCALE GENOMIC DNA]</scope>
    <source>
        <strain evidence="11 12">TH11417</strain>
    </source>
</reference>
<comment type="pathway">
    <text evidence="4">Polyol metabolism; glycerol fermentation; glycerone phosphate from glycerol (oxidative route): step 1/2.</text>
</comment>
<feature type="binding site" evidence="8">
    <location>
        <position position="261"/>
    </location>
    <ligand>
        <name>glycerol</name>
        <dbReference type="ChEBI" id="CHEBI:17754"/>
    </ligand>
</feature>
<evidence type="ECO:0000256" key="1">
    <source>
        <dbReference type="ARBA" id="ARBA00022723"/>
    </source>
</evidence>
<dbReference type="PIRSF" id="PIRSF000112">
    <property type="entry name" value="Glycerol_dehydrogenase"/>
    <property type="match status" value="1"/>
</dbReference>
<evidence type="ECO:0000256" key="6">
    <source>
        <dbReference type="ARBA" id="ARBA00040132"/>
    </source>
</evidence>
<feature type="domain" description="Alcohol dehydrogenase iron-type/glycerol dehydrogenase GldA" evidence="10">
    <location>
        <begin position="8"/>
        <end position="141"/>
    </location>
</feature>
<dbReference type="Gene3D" id="1.20.1090.10">
    <property type="entry name" value="Dehydroquinate synthase-like - alpha domain"/>
    <property type="match status" value="1"/>
</dbReference>
<evidence type="ECO:0000256" key="9">
    <source>
        <dbReference type="PIRSR" id="PIRSR000112-3"/>
    </source>
</evidence>
<dbReference type="OrthoDB" id="5198708at2"/>
<dbReference type="AlphaFoldDB" id="A0A2L0D5Y6"/>
<evidence type="ECO:0000256" key="5">
    <source>
        <dbReference type="ARBA" id="ARBA00039147"/>
    </source>
</evidence>
<dbReference type="Proteomes" id="UP000238956">
    <property type="component" value="Chromosome"/>
</dbReference>
<dbReference type="InterPro" id="IPR001670">
    <property type="entry name" value="ADH_Fe/GldA"/>
</dbReference>
<dbReference type="Gene3D" id="3.40.50.1970">
    <property type="match status" value="1"/>
</dbReference>
<dbReference type="GO" id="GO:0008888">
    <property type="term" value="F:glycerol dehydrogenase (NAD+) activity"/>
    <property type="evidence" value="ECO:0007669"/>
    <property type="project" value="UniProtKB-EC"/>
</dbReference>
<evidence type="ECO:0000256" key="3">
    <source>
        <dbReference type="ARBA" id="ARBA00023027"/>
    </source>
</evidence>
<dbReference type="InterPro" id="IPR016205">
    <property type="entry name" value="Glycerol_DH"/>
</dbReference>
<feature type="binding site" evidence="8">
    <location>
        <position position="170"/>
    </location>
    <ligand>
        <name>glycerol</name>
        <dbReference type="ChEBI" id="CHEBI:17754"/>
    </ligand>
</feature>
<accession>A0A2L0D5Y6</accession>
<keyword evidence="3 9" id="KW-0520">NAD</keyword>
<comment type="catalytic activity">
    <reaction evidence="7">
        <text>glycerol + NAD(+) = dihydroxyacetone + NADH + H(+)</text>
        <dbReference type="Rhea" id="RHEA:13769"/>
        <dbReference type="ChEBI" id="CHEBI:15378"/>
        <dbReference type="ChEBI" id="CHEBI:16016"/>
        <dbReference type="ChEBI" id="CHEBI:17754"/>
        <dbReference type="ChEBI" id="CHEBI:57540"/>
        <dbReference type="ChEBI" id="CHEBI:57945"/>
        <dbReference type="EC" id="1.1.1.6"/>
    </reaction>
</comment>
<dbReference type="RefSeq" id="WP_104968516.1">
    <property type="nucleotide sequence ID" value="NZ_CP025536.1"/>
</dbReference>
<dbReference type="PANTHER" id="PTHR43616:SF5">
    <property type="entry name" value="GLYCEROL DEHYDROGENASE 1"/>
    <property type="match status" value="1"/>
</dbReference>
<feature type="binding site" evidence="9">
    <location>
        <begin position="116"/>
        <end position="119"/>
    </location>
    <ligand>
        <name>NAD(+)</name>
        <dbReference type="ChEBI" id="CHEBI:57540"/>
    </ligand>
</feature>
<comment type="cofactor">
    <cofactor evidence="8">
        <name>Zn(2+)</name>
        <dbReference type="ChEBI" id="CHEBI:29105"/>
    </cofactor>
    <text evidence="8">Binds 1 zinc ion per subunit.</text>
</comment>
<keyword evidence="2" id="KW-0560">Oxidoreductase</keyword>
<keyword evidence="12" id="KW-1185">Reference proteome</keyword>
<gene>
    <name evidence="11" type="ORF">C0J00_08875</name>
</gene>
<evidence type="ECO:0000256" key="2">
    <source>
        <dbReference type="ARBA" id="ARBA00023002"/>
    </source>
</evidence>
<organism evidence="11 12">
    <name type="scientific">Streptococcus pluranimalium</name>
    <dbReference type="NCBI Taxonomy" id="82348"/>
    <lineage>
        <taxon>Bacteria</taxon>
        <taxon>Bacillati</taxon>
        <taxon>Bacillota</taxon>
        <taxon>Bacilli</taxon>
        <taxon>Lactobacillales</taxon>
        <taxon>Streptococcaceae</taxon>
        <taxon>Streptococcus</taxon>
    </lineage>
</organism>
<keyword evidence="8" id="KW-0862">Zinc</keyword>
<reference evidence="11 12" key="2">
    <citation type="submission" date="2018-02" db="EMBL/GenBank/DDBJ databases">
        <title>Whole genome sequencing analysis of Streptococcus pluranimalium isolated from cattle infected mastitis in China.</title>
        <authorList>
            <person name="Zhang J.-R."/>
            <person name="Hu G.-Z."/>
        </authorList>
    </citation>
    <scope>NUCLEOTIDE SEQUENCE [LARGE SCALE GENOMIC DNA]</scope>
    <source>
        <strain evidence="11 12">TH11417</strain>
    </source>
</reference>
<feature type="binding site" evidence="9">
    <location>
        <position position="131"/>
    </location>
    <ligand>
        <name>NAD(+)</name>
        <dbReference type="ChEBI" id="CHEBI:57540"/>
    </ligand>
</feature>
<evidence type="ECO:0000256" key="7">
    <source>
        <dbReference type="ARBA" id="ARBA00049006"/>
    </source>
</evidence>
<evidence type="ECO:0000256" key="8">
    <source>
        <dbReference type="PIRSR" id="PIRSR000112-1"/>
    </source>
</evidence>
<dbReference type="EC" id="1.1.1.6" evidence="5"/>
<evidence type="ECO:0000259" key="10">
    <source>
        <dbReference type="Pfam" id="PF00465"/>
    </source>
</evidence>
<dbReference type="SUPFAM" id="SSF56796">
    <property type="entry name" value="Dehydroquinate synthase-like"/>
    <property type="match status" value="1"/>
</dbReference>
<dbReference type="EMBL" id="CP025536">
    <property type="protein sequence ID" value="AUW97205.1"/>
    <property type="molecule type" value="Genomic_DNA"/>
</dbReference>
<proteinExistence type="predicted"/>
<dbReference type="Pfam" id="PF00465">
    <property type="entry name" value="Fe-ADH"/>
    <property type="match status" value="1"/>
</dbReference>
<evidence type="ECO:0000313" key="12">
    <source>
        <dbReference type="Proteomes" id="UP000238956"/>
    </source>
</evidence>
<feature type="binding site" evidence="9">
    <location>
        <position position="125"/>
    </location>
    <ligand>
        <name>NAD(+)</name>
        <dbReference type="ChEBI" id="CHEBI:57540"/>
    </ligand>
</feature>
<dbReference type="PANTHER" id="PTHR43616">
    <property type="entry name" value="GLYCEROL DEHYDROGENASE"/>
    <property type="match status" value="1"/>
</dbReference>
<evidence type="ECO:0000313" key="11">
    <source>
        <dbReference type="EMBL" id="AUW97205.1"/>
    </source>
</evidence>
<feature type="binding site" evidence="9">
    <location>
        <begin position="94"/>
        <end position="98"/>
    </location>
    <ligand>
        <name>NAD(+)</name>
        <dbReference type="ChEBI" id="CHEBI:57540"/>
    </ligand>
</feature>
<sequence length="365" mass="39534">MTTNNMSNYSYGVDCFQEIPQVLKSYHVRSVALIGGEKALASSADQVVEILKVNGYEVTGQFIYGTDSTQSNIDKLVANPDVARADIIFGFGGGRALDTAKMVAHELGKDIMTFPTICSNCSAGTAITVIYKDDHSLLKYGYPETPVHIFINTKVIAEAPVKYFWAGIGDGISKAPEVERAAYEYEQRGGVLSHTGVLGRAVALSSKDAFYEYGQEGLKDVENHKPSKAVEEIALAILVSTGYASNLVNQPDFYFNSCHAHAFYNGTTAVKREGEHLHGAVVSFGVMVLHAYFGETEELSKVAHFNKSLGLPVTLAEIGLAESDIAAVLNLALETNEYKHTPFETDRFTAAILKANQVGQTLLSV</sequence>
<protein>
    <recommendedName>
        <fullName evidence="6">Glycerol dehydrogenase</fullName>
        <ecNumber evidence="5">1.1.1.6</ecNumber>
    </recommendedName>
</protein>
<dbReference type="GO" id="GO:0046872">
    <property type="term" value="F:metal ion binding"/>
    <property type="evidence" value="ECO:0007669"/>
    <property type="project" value="UniProtKB-KW"/>
</dbReference>
<dbReference type="KEGG" id="splr:C0J00_08875"/>
<name>A0A2L0D5Y6_9STRE</name>
<dbReference type="CDD" id="cd08171">
    <property type="entry name" value="GlyDH-like"/>
    <property type="match status" value="1"/>
</dbReference>
<feature type="binding site" evidence="8">
    <location>
        <position position="278"/>
    </location>
    <ligand>
        <name>glycerol</name>
        <dbReference type="ChEBI" id="CHEBI:17754"/>
    </ligand>
</feature>